<evidence type="ECO:0000313" key="3">
    <source>
        <dbReference type="Proteomes" id="UP000198680"/>
    </source>
</evidence>
<dbReference type="STRING" id="1137991.SAMN05660642_02434"/>
<evidence type="ECO:0000313" key="2">
    <source>
        <dbReference type="EMBL" id="SDM40875.1"/>
    </source>
</evidence>
<name>A0A1G9T1C7_9ACTN</name>
<sequence length="72" mass="7766">MELERRGVVAPLVVTETFLPLVQAQARARRVQPRLLVVPHPVGGLNEAELAGRIEGAAAELLRMADEARGLS</sequence>
<dbReference type="InterPro" id="IPR057767">
    <property type="entry name" value="UGSC-like_dom"/>
</dbReference>
<dbReference type="Pfam" id="PF24696">
    <property type="entry name" value="UGSC"/>
    <property type="match status" value="1"/>
</dbReference>
<dbReference type="AlphaFoldDB" id="A0A1G9T1C7"/>
<organism evidence="2 3">
    <name type="scientific">Geodermatophilus siccatus</name>
    <dbReference type="NCBI Taxonomy" id="1137991"/>
    <lineage>
        <taxon>Bacteria</taxon>
        <taxon>Bacillati</taxon>
        <taxon>Actinomycetota</taxon>
        <taxon>Actinomycetes</taxon>
        <taxon>Geodermatophilales</taxon>
        <taxon>Geodermatophilaceae</taxon>
        <taxon>Geodermatophilus</taxon>
    </lineage>
</organism>
<evidence type="ECO:0000259" key="1">
    <source>
        <dbReference type="Pfam" id="PF24696"/>
    </source>
</evidence>
<dbReference type="OrthoDB" id="7376193at2"/>
<keyword evidence="3" id="KW-1185">Reference proteome</keyword>
<gene>
    <name evidence="2" type="ORF">SAMN05660642_02434</name>
</gene>
<proteinExistence type="predicted"/>
<protein>
    <recommendedName>
        <fullName evidence="1">UGSC-like domain-containing protein</fullName>
    </recommendedName>
</protein>
<feature type="domain" description="UGSC-like" evidence="1">
    <location>
        <begin position="2"/>
        <end position="64"/>
    </location>
</feature>
<reference evidence="3" key="1">
    <citation type="submission" date="2016-10" db="EMBL/GenBank/DDBJ databases">
        <authorList>
            <person name="Varghese N."/>
            <person name="Submissions S."/>
        </authorList>
    </citation>
    <scope>NUCLEOTIDE SEQUENCE [LARGE SCALE GENOMIC DNA]</scope>
    <source>
        <strain evidence="3">DSM 45419</strain>
    </source>
</reference>
<dbReference type="Proteomes" id="UP000198680">
    <property type="component" value="Unassembled WGS sequence"/>
</dbReference>
<accession>A0A1G9T1C7</accession>
<dbReference type="EMBL" id="FNHE01000005">
    <property type="protein sequence ID" value="SDM40875.1"/>
    <property type="molecule type" value="Genomic_DNA"/>
</dbReference>